<feature type="compositionally biased region" description="Basic and acidic residues" evidence="1">
    <location>
        <begin position="50"/>
        <end position="63"/>
    </location>
</feature>
<comment type="caution">
    <text evidence="2">The sequence shown here is derived from an EMBL/GenBank/DDBJ whole genome shotgun (WGS) entry which is preliminary data.</text>
</comment>
<evidence type="ECO:0000313" key="3">
    <source>
        <dbReference type="Proteomes" id="UP001180020"/>
    </source>
</evidence>
<dbReference type="EMBL" id="JAUJYO010000017">
    <property type="protein sequence ID" value="KAK1293620.1"/>
    <property type="molecule type" value="Genomic_DNA"/>
</dbReference>
<evidence type="ECO:0000313" key="2">
    <source>
        <dbReference type="EMBL" id="KAK1293620.1"/>
    </source>
</evidence>
<evidence type="ECO:0000256" key="1">
    <source>
        <dbReference type="SAM" id="MobiDB-lite"/>
    </source>
</evidence>
<keyword evidence="3" id="KW-1185">Reference proteome</keyword>
<accession>A0AAV9CXT7</accession>
<protein>
    <submittedName>
        <fullName evidence="2">Uncharacterized protein</fullName>
    </submittedName>
</protein>
<reference evidence="2" key="1">
    <citation type="journal article" date="2023" name="Nat. Commun.">
        <title>Diploid and tetraploid genomes of Acorus and the evolution of monocots.</title>
        <authorList>
            <person name="Ma L."/>
            <person name="Liu K.W."/>
            <person name="Li Z."/>
            <person name="Hsiao Y.Y."/>
            <person name="Qi Y."/>
            <person name="Fu T."/>
            <person name="Tang G.D."/>
            <person name="Zhang D."/>
            <person name="Sun W.H."/>
            <person name="Liu D.K."/>
            <person name="Li Y."/>
            <person name="Chen G.Z."/>
            <person name="Liu X.D."/>
            <person name="Liao X.Y."/>
            <person name="Jiang Y.T."/>
            <person name="Yu X."/>
            <person name="Hao Y."/>
            <person name="Huang J."/>
            <person name="Zhao X.W."/>
            <person name="Ke S."/>
            <person name="Chen Y.Y."/>
            <person name="Wu W.L."/>
            <person name="Hsu J.L."/>
            <person name="Lin Y.F."/>
            <person name="Huang M.D."/>
            <person name="Li C.Y."/>
            <person name="Huang L."/>
            <person name="Wang Z.W."/>
            <person name="Zhao X."/>
            <person name="Zhong W.Y."/>
            <person name="Peng D.H."/>
            <person name="Ahmad S."/>
            <person name="Lan S."/>
            <person name="Zhang J.S."/>
            <person name="Tsai W.C."/>
            <person name="Van de Peer Y."/>
            <person name="Liu Z.J."/>
        </authorList>
    </citation>
    <scope>NUCLEOTIDE SEQUENCE</scope>
    <source>
        <strain evidence="2">CP</strain>
    </source>
</reference>
<dbReference type="AlphaFoldDB" id="A0AAV9CXT7"/>
<proteinExistence type="predicted"/>
<gene>
    <name evidence="2" type="ORF">QJS10_CPB17g01177</name>
</gene>
<feature type="region of interest" description="Disordered" evidence="1">
    <location>
        <begin position="31"/>
        <end position="79"/>
    </location>
</feature>
<dbReference type="Proteomes" id="UP001180020">
    <property type="component" value="Unassembled WGS sequence"/>
</dbReference>
<sequence length="79" mass="8298">MHGDSHSPSPHGLLCNAGAGAAAGVIAGDTSMLVGRDQDEAPGPWTAEAPKGKSEREEPENIREAPLFPFTIDDEIENM</sequence>
<reference evidence="2" key="2">
    <citation type="submission" date="2023-06" db="EMBL/GenBank/DDBJ databases">
        <authorList>
            <person name="Ma L."/>
            <person name="Liu K.-W."/>
            <person name="Li Z."/>
            <person name="Hsiao Y.-Y."/>
            <person name="Qi Y."/>
            <person name="Fu T."/>
            <person name="Tang G."/>
            <person name="Zhang D."/>
            <person name="Sun W.-H."/>
            <person name="Liu D.-K."/>
            <person name="Li Y."/>
            <person name="Chen G.-Z."/>
            <person name="Liu X.-D."/>
            <person name="Liao X.-Y."/>
            <person name="Jiang Y.-T."/>
            <person name="Yu X."/>
            <person name="Hao Y."/>
            <person name="Huang J."/>
            <person name="Zhao X.-W."/>
            <person name="Ke S."/>
            <person name="Chen Y.-Y."/>
            <person name="Wu W.-L."/>
            <person name="Hsu J.-L."/>
            <person name="Lin Y.-F."/>
            <person name="Huang M.-D."/>
            <person name="Li C.-Y."/>
            <person name="Huang L."/>
            <person name="Wang Z.-W."/>
            <person name="Zhao X."/>
            <person name="Zhong W.-Y."/>
            <person name="Peng D.-H."/>
            <person name="Ahmad S."/>
            <person name="Lan S."/>
            <person name="Zhang J.-S."/>
            <person name="Tsai W.-C."/>
            <person name="Van De Peer Y."/>
            <person name="Liu Z.-J."/>
        </authorList>
    </citation>
    <scope>NUCLEOTIDE SEQUENCE</scope>
    <source>
        <strain evidence="2">CP</strain>
        <tissue evidence="2">Leaves</tissue>
    </source>
</reference>
<name>A0AAV9CXT7_ACOCL</name>
<organism evidence="2 3">
    <name type="scientific">Acorus calamus</name>
    <name type="common">Sweet flag</name>
    <dbReference type="NCBI Taxonomy" id="4465"/>
    <lineage>
        <taxon>Eukaryota</taxon>
        <taxon>Viridiplantae</taxon>
        <taxon>Streptophyta</taxon>
        <taxon>Embryophyta</taxon>
        <taxon>Tracheophyta</taxon>
        <taxon>Spermatophyta</taxon>
        <taxon>Magnoliopsida</taxon>
        <taxon>Liliopsida</taxon>
        <taxon>Acoraceae</taxon>
        <taxon>Acorus</taxon>
    </lineage>
</organism>